<dbReference type="InterPro" id="IPR006578">
    <property type="entry name" value="MADF-dom"/>
</dbReference>
<dbReference type="PROSITE" id="PS51029">
    <property type="entry name" value="MADF"/>
    <property type="match status" value="1"/>
</dbReference>
<evidence type="ECO:0000259" key="1">
    <source>
        <dbReference type="PROSITE" id="PS51029"/>
    </source>
</evidence>
<reference evidence="2 3" key="1">
    <citation type="submission" date="2019-08" db="EMBL/GenBank/DDBJ databases">
        <title>Whole genome of Aphis craccivora.</title>
        <authorList>
            <person name="Voronova N.V."/>
            <person name="Shulinski R.S."/>
            <person name="Bandarenka Y.V."/>
            <person name="Zhorov D.G."/>
            <person name="Warner D."/>
        </authorList>
    </citation>
    <scope>NUCLEOTIDE SEQUENCE [LARGE SCALE GENOMIC DNA]</scope>
    <source>
        <strain evidence="2">180601</strain>
        <tissue evidence="2">Whole Body</tissue>
    </source>
</reference>
<proteinExistence type="predicted"/>
<evidence type="ECO:0000313" key="3">
    <source>
        <dbReference type="Proteomes" id="UP000478052"/>
    </source>
</evidence>
<dbReference type="AlphaFoldDB" id="A0A6G0VQN3"/>
<accession>A0A6G0VQN3</accession>
<dbReference type="Proteomes" id="UP000478052">
    <property type="component" value="Unassembled WGS sequence"/>
</dbReference>
<dbReference type="PANTHER" id="PTHR21505:SF12">
    <property type="entry name" value="MADF DOMAIN-CONTAINING PROTEIN-RELATED"/>
    <property type="match status" value="1"/>
</dbReference>
<sequence length="279" mass="31656">FNDIETTRFLELYSMEKVLYDPSLEEYRDRDLRAAAAKRISHELNIPGFGPKKVILKFKNLRSSFSQELKKISDSARSGKGTDDIYKPKVFWFDQMNSFIRPFVQQRPTQSNLILPIENSSEASIENSLQSEPNFEYSTSQNSEDVIQIASKIDTPAKIIKRKIEPQPSTSKNKKSIHDHEIGFMTSAIDKLNEISNRASQVATNIDDSYDHFGKYIASMLRSIGPPTAIRLQQNFMNQITNAMCPPEYVTDNSTAGTSSGRQSNLSTFSASTYLYEFC</sequence>
<organism evidence="2 3">
    <name type="scientific">Aphis craccivora</name>
    <name type="common">Cowpea aphid</name>
    <dbReference type="NCBI Taxonomy" id="307492"/>
    <lineage>
        <taxon>Eukaryota</taxon>
        <taxon>Metazoa</taxon>
        <taxon>Ecdysozoa</taxon>
        <taxon>Arthropoda</taxon>
        <taxon>Hexapoda</taxon>
        <taxon>Insecta</taxon>
        <taxon>Pterygota</taxon>
        <taxon>Neoptera</taxon>
        <taxon>Paraneoptera</taxon>
        <taxon>Hemiptera</taxon>
        <taxon>Sternorrhyncha</taxon>
        <taxon>Aphidomorpha</taxon>
        <taxon>Aphidoidea</taxon>
        <taxon>Aphididae</taxon>
        <taxon>Aphidini</taxon>
        <taxon>Aphis</taxon>
        <taxon>Aphis</taxon>
    </lineage>
</organism>
<dbReference type="SMART" id="SM00595">
    <property type="entry name" value="MADF"/>
    <property type="match status" value="1"/>
</dbReference>
<name>A0A6G0VQN3_APHCR</name>
<gene>
    <name evidence="2" type="ORF">FWK35_00029150</name>
</gene>
<keyword evidence="3" id="KW-1185">Reference proteome</keyword>
<comment type="caution">
    <text evidence="2">The sequence shown here is derived from an EMBL/GenBank/DDBJ whole genome shotgun (WGS) entry which is preliminary data.</text>
</comment>
<dbReference type="OrthoDB" id="6577442at2759"/>
<feature type="domain" description="MADF" evidence="1">
    <location>
        <begin position="8"/>
        <end position="105"/>
    </location>
</feature>
<feature type="non-terminal residue" evidence="2">
    <location>
        <position position="1"/>
    </location>
</feature>
<evidence type="ECO:0000313" key="2">
    <source>
        <dbReference type="EMBL" id="KAF0706154.1"/>
    </source>
</evidence>
<dbReference type="Pfam" id="PF10545">
    <property type="entry name" value="MADF_DNA_bdg"/>
    <property type="match status" value="1"/>
</dbReference>
<protein>
    <submittedName>
        <fullName evidence="2">Zinc finger BED domain-containing protein 3-like isoform X2</fullName>
    </submittedName>
</protein>
<dbReference type="EMBL" id="VUJU01013014">
    <property type="protein sequence ID" value="KAF0706154.1"/>
    <property type="molecule type" value="Genomic_DNA"/>
</dbReference>
<dbReference type="PANTHER" id="PTHR21505">
    <property type="entry name" value="MADF DOMAIN-CONTAINING PROTEIN-RELATED"/>
    <property type="match status" value="1"/>
</dbReference>